<dbReference type="GO" id="GO:0005886">
    <property type="term" value="C:plasma membrane"/>
    <property type="evidence" value="ECO:0007669"/>
    <property type="project" value="UniProtKB-SubCell"/>
</dbReference>
<dbReference type="Pfam" id="PF04535">
    <property type="entry name" value="CASP_dom"/>
    <property type="match status" value="1"/>
</dbReference>
<accession>A0AAV6NWS3</accession>
<comment type="caution">
    <text evidence="10">The sequence shown here is derived from an EMBL/GenBank/DDBJ whole genome shotgun (WGS) entry which is preliminary data.</text>
</comment>
<evidence type="ECO:0000313" key="10">
    <source>
        <dbReference type="EMBL" id="KAG6604220.1"/>
    </source>
</evidence>
<evidence type="ECO:0000256" key="3">
    <source>
        <dbReference type="ARBA" id="ARBA00011489"/>
    </source>
</evidence>
<comment type="similarity">
    <text evidence="2 8">Belongs to the Casparian strip membrane proteins (CASP) family.</text>
</comment>
<evidence type="ECO:0000256" key="2">
    <source>
        <dbReference type="ARBA" id="ARBA00007651"/>
    </source>
</evidence>
<sequence length="312" mass="33560">MEELPGALGTSASLALRLGQAIFASASLVFMCLEIEFYSYTAFCYLVTVMGLMVPWSLTLAVVDGYSVFVRHLPPQTRVTSIIVTGDWVLSFLSLGAACSTASVADILLEAGISYCSAKLCNRYRLSAVMAFLSWLCAGGHSIAAAAAARSVSSLRRDAPPLMGICSSSESTSVATARLILHDGSLQEFSYPIKVSYVLQKNPSCFICNSDDMDFDDALLAIGDDEELQLGQLYFALPLSRLKQPLQPQEMAALAVKASAALMKRGAGDKYGNRRRSVSPVVFTAKELKSRKRVVAGRGRKKFAANLTAIPE</sequence>
<keyword evidence="6 8" id="KW-1133">Transmembrane helix</keyword>
<dbReference type="InterPro" id="IPR006702">
    <property type="entry name" value="CASP_dom"/>
</dbReference>
<gene>
    <name evidence="10" type="ORF">SDJN03_04829</name>
</gene>
<dbReference type="EMBL" id="JAGKQH010000003">
    <property type="protein sequence ID" value="KAG6604220.1"/>
    <property type="molecule type" value="Genomic_DNA"/>
</dbReference>
<dbReference type="InterPro" id="IPR045009">
    <property type="entry name" value="CASPL-5"/>
</dbReference>
<dbReference type="Pfam" id="PF14009">
    <property type="entry name" value="PADRE"/>
    <property type="match status" value="1"/>
</dbReference>
<evidence type="ECO:0000256" key="6">
    <source>
        <dbReference type="ARBA" id="ARBA00022989"/>
    </source>
</evidence>
<dbReference type="InterPro" id="IPR025322">
    <property type="entry name" value="PADRE_dom"/>
</dbReference>
<dbReference type="PANTHER" id="PTHR32021:SF30">
    <property type="entry name" value="CASP-LIKE PROTEIN 5C1"/>
    <property type="match status" value="1"/>
</dbReference>
<feature type="domain" description="Casparian strip membrane protein" evidence="9">
    <location>
        <begin position="9"/>
        <end position="137"/>
    </location>
</feature>
<keyword evidence="11" id="KW-1185">Reference proteome</keyword>
<comment type="subcellular location">
    <subcellularLocation>
        <location evidence="1 8">Cell membrane</location>
        <topology evidence="1 8">Multi-pass membrane protein</topology>
    </subcellularLocation>
</comment>
<dbReference type="Proteomes" id="UP000685013">
    <property type="component" value="Chromosome 3"/>
</dbReference>
<evidence type="ECO:0000256" key="8">
    <source>
        <dbReference type="RuleBase" id="RU361233"/>
    </source>
</evidence>
<keyword evidence="7 8" id="KW-0472">Membrane</keyword>
<feature type="transmembrane region" description="Helical" evidence="8">
    <location>
        <begin position="129"/>
        <end position="149"/>
    </location>
</feature>
<evidence type="ECO:0000256" key="1">
    <source>
        <dbReference type="ARBA" id="ARBA00004651"/>
    </source>
</evidence>
<feature type="transmembrane region" description="Helical" evidence="8">
    <location>
        <begin position="88"/>
        <end position="109"/>
    </location>
</feature>
<reference evidence="10 11" key="1">
    <citation type="journal article" date="2021" name="Hortic Res">
        <title>The domestication of Cucurbita argyrosperma as revealed by the genome of its wild relative.</title>
        <authorList>
            <person name="Barrera-Redondo J."/>
            <person name="Sanchez-de la Vega G."/>
            <person name="Aguirre-Liguori J.A."/>
            <person name="Castellanos-Morales G."/>
            <person name="Gutierrez-Guerrero Y.T."/>
            <person name="Aguirre-Dugua X."/>
            <person name="Aguirre-Planter E."/>
            <person name="Tenaillon M.I."/>
            <person name="Lira-Saade R."/>
            <person name="Eguiarte L.E."/>
        </authorList>
    </citation>
    <scope>NUCLEOTIDE SEQUENCE [LARGE SCALE GENOMIC DNA]</scope>
    <source>
        <strain evidence="10">JBR-2021</strain>
    </source>
</reference>
<evidence type="ECO:0000256" key="4">
    <source>
        <dbReference type="ARBA" id="ARBA00022475"/>
    </source>
</evidence>
<evidence type="ECO:0000256" key="7">
    <source>
        <dbReference type="ARBA" id="ARBA00023136"/>
    </source>
</evidence>
<dbReference type="PANTHER" id="PTHR32021">
    <property type="entry name" value="CASP-LIKE PROTEIN 5B3"/>
    <property type="match status" value="1"/>
</dbReference>
<evidence type="ECO:0000256" key="5">
    <source>
        <dbReference type="ARBA" id="ARBA00022692"/>
    </source>
</evidence>
<evidence type="ECO:0000313" key="11">
    <source>
        <dbReference type="Proteomes" id="UP000685013"/>
    </source>
</evidence>
<proteinExistence type="inferred from homology"/>
<evidence type="ECO:0000259" key="9">
    <source>
        <dbReference type="Pfam" id="PF04535"/>
    </source>
</evidence>
<keyword evidence="5 8" id="KW-0812">Transmembrane</keyword>
<organism evidence="10 11">
    <name type="scientific">Cucurbita argyrosperma subsp. sororia</name>
    <dbReference type="NCBI Taxonomy" id="37648"/>
    <lineage>
        <taxon>Eukaryota</taxon>
        <taxon>Viridiplantae</taxon>
        <taxon>Streptophyta</taxon>
        <taxon>Embryophyta</taxon>
        <taxon>Tracheophyta</taxon>
        <taxon>Spermatophyta</taxon>
        <taxon>Magnoliopsida</taxon>
        <taxon>eudicotyledons</taxon>
        <taxon>Gunneridae</taxon>
        <taxon>Pentapetalae</taxon>
        <taxon>rosids</taxon>
        <taxon>fabids</taxon>
        <taxon>Cucurbitales</taxon>
        <taxon>Cucurbitaceae</taxon>
        <taxon>Cucurbiteae</taxon>
        <taxon>Cucurbita</taxon>
    </lineage>
</organism>
<protein>
    <recommendedName>
        <fullName evidence="8">CASP-like protein</fullName>
    </recommendedName>
</protein>
<comment type="subunit">
    <text evidence="3 8">Homodimer and heterodimers.</text>
</comment>
<feature type="transmembrane region" description="Helical" evidence="8">
    <location>
        <begin position="45"/>
        <end position="68"/>
    </location>
</feature>
<keyword evidence="4 8" id="KW-1003">Cell membrane</keyword>
<dbReference type="AlphaFoldDB" id="A0AAV6NWS3"/>
<feature type="non-terminal residue" evidence="10">
    <location>
        <position position="1"/>
    </location>
</feature>
<name>A0AAV6NWS3_9ROSI</name>
<feature type="transmembrane region" description="Helical" evidence="8">
    <location>
        <begin position="12"/>
        <end position="33"/>
    </location>
</feature>